<gene>
    <name evidence="1" type="ORF">S03H2_04781</name>
</gene>
<dbReference type="SUPFAM" id="SSF53474">
    <property type="entry name" value="alpha/beta-Hydrolases"/>
    <property type="match status" value="1"/>
</dbReference>
<proteinExistence type="predicted"/>
<protein>
    <recommendedName>
        <fullName evidence="2">Acetyl xylan esterase domain-containing protein</fullName>
    </recommendedName>
</protein>
<evidence type="ECO:0000313" key="1">
    <source>
        <dbReference type="EMBL" id="GAH22322.1"/>
    </source>
</evidence>
<dbReference type="InterPro" id="IPR029058">
    <property type="entry name" value="AB_hydrolase_fold"/>
</dbReference>
<dbReference type="AlphaFoldDB" id="X1DQ52"/>
<comment type="caution">
    <text evidence="1">The sequence shown here is derived from an EMBL/GenBank/DDBJ whole genome shotgun (WGS) entry which is preliminary data.</text>
</comment>
<name>X1DQ52_9ZZZZ</name>
<dbReference type="Gene3D" id="3.40.50.1820">
    <property type="entry name" value="alpha/beta hydrolase"/>
    <property type="match status" value="1"/>
</dbReference>
<organism evidence="1">
    <name type="scientific">marine sediment metagenome</name>
    <dbReference type="NCBI Taxonomy" id="412755"/>
    <lineage>
        <taxon>unclassified sequences</taxon>
        <taxon>metagenomes</taxon>
        <taxon>ecological metagenomes</taxon>
    </lineage>
</organism>
<evidence type="ECO:0008006" key="2">
    <source>
        <dbReference type="Google" id="ProtNLM"/>
    </source>
</evidence>
<accession>X1DQ52</accession>
<sequence>MELRSFKTKAEWESYRDWLKTHILVSTGLYPLPPKTPVNAKVFDTIKHEDYTVSKVHLESRPGFFVCGNLYKPVGKKGPFPGILCPHGHWDKGRFGETKGSVRARNDQLCSSGLHRF</sequence>
<dbReference type="EMBL" id="BARU01001933">
    <property type="protein sequence ID" value="GAH22322.1"/>
    <property type="molecule type" value="Genomic_DNA"/>
</dbReference>
<reference evidence="1" key="1">
    <citation type="journal article" date="2014" name="Front. Microbiol.">
        <title>High frequency of phylogenetically diverse reductive dehalogenase-homologous genes in deep subseafloor sedimentary metagenomes.</title>
        <authorList>
            <person name="Kawai M."/>
            <person name="Futagami T."/>
            <person name="Toyoda A."/>
            <person name="Takaki Y."/>
            <person name="Nishi S."/>
            <person name="Hori S."/>
            <person name="Arai W."/>
            <person name="Tsubouchi T."/>
            <person name="Morono Y."/>
            <person name="Uchiyama I."/>
            <person name="Ito T."/>
            <person name="Fujiyama A."/>
            <person name="Inagaki F."/>
            <person name="Takami H."/>
        </authorList>
    </citation>
    <scope>NUCLEOTIDE SEQUENCE</scope>
    <source>
        <strain evidence="1">Expedition CK06-06</strain>
    </source>
</reference>